<keyword evidence="2" id="KW-0812">Transmembrane</keyword>
<keyword evidence="4" id="KW-1185">Reference proteome</keyword>
<gene>
    <name evidence="3" type="ORF">EPH_0018660</name>
</gene>
<sequence>MMDLLEGFSHKKANGLNDNLGETPPGLPFPMEFGGSNNAVTLLQSSRKGRSRDVSPSVFVVAVISLAFAYWLLRCFRHLPSGATTGVSSRALAGADGRECSFSEEAYPHEEEGEWNNYGFEGYDSWQPVAGAGGGNIWGATVQEPGDPLAGLANPFLVPQEGAQNAFLAEDGAGAGAWAGTSGQPQRSSRGDPHSSAGPLAGLANPFLVPQEGAQNAFLAEEGAGAGAWAGTSGQPQRSSRGDPPSSAAGEGQQETVSGTPEADSPEDEEDLKDWEGRNISESAQAQTKNLLNWMRQNAEICISLLPSLPPSQALRLANLLLKIMFRIRTGADKESA</sequence>
<reference evidence="3" key="2">
    <citation type="submission" date="2013-10" db="EMBL/GenBank/DDBJ databases">
        <authorList>
            <person name="Aslett M."/>
        </authorList>
    </citation>
    <scope>NUCLEOTIDE SEQUENCE [LARGE SCALE GENOMIC DNA]</scope>
    <source>
        <strain evidence="3">Houghton</strain>
    </source>
</reference>
<feature type="region of interest" description="Disordered" evidence="1">
    <location>
        <begin position="226"/>
        <end position="272"/>
    </location>
</feature>
<feature type="region of interest" description="Disordered" evidence="1">
    <location>
        <begin position="174"/>
        <end position="205"/>
    </location>
</feature>
<keyword evidence="2" id="KW-0472">Membrane</keyword>
<protein>
    <submittedName>
        <fullName evidence="3">Uncharacterized protein</fullName>
    </submittedName>
</protein>
<keyword evidence="2" id="KW-1133">Transmembrane helix</keyword>
<dbReference type="Proteomes" id="UP000018201">
    <property type="component" value="Unassembled WGS sequence"/>
</dbReference>
<evidence type="ECO:0000256" key="2">
    <source>
        <dbReference type="SAM" id="Phobius"/>
    </source>
</evidence>
<evidence type="ECO:0000256" key="1">
    <source>
        <dbReference type="SAM" id="MobiDB-lite"/>
    </source>
</evidence>
<feature type="transmembrane region" description="Helical" evidence="2">
    <location>
        <begin position="54"/>
        <end position="73"/>
    </location>
</feature>
<evidence type="ECO:0000313" key="3">
    <source>
        <dbReference type="EMBL" id="CDI86164.1"/>
    </source>
</evidence>
<dbReference type="EMBL" id="HG694912">
    <property type="protein sequence ID" value="CDI86164.1"/>
    <property type="molecule type" value="Genomic_DNA"/>
</dbReference>
<evidence type="ECO:0000313" key="4">
    <source>
        <dbReference type="Proteomes" id="UP000018201"/>
    </source>
</evidence>
<proteinExistence type="predicted"/>
<accession>U6H635</accession>
<dbReference type="AlphaFoldDB" id="U6H635"/>
<name>U6H635_9EIME</name>
<dbReference type="VEuPathDB" id="ToxoDB:EPH_0018660"/>
<organism evidence="3 4">
    <name type="scientific">Eimeria praecox</name>
    <dbReference type="NCBI Taxonomy" id="51316"/>
    <lineage>
        <taxon>Eukaryota</taxon>
        <taxon>Sar</taxon>
        <taxon>Alveolata</taxon>
        <taxon>Apicomplexa</taxon>
        <taxon>Conoidasida</taxon>
        <taxon>Coccidia</taxon>
        <taxon>Eucoccidiorida</taxon>
        <taxon>Eimeriorina</taxon>
        <taxon>Eimeriidae</taxon>
        <taxon>Eimeria</taxon>
    </lineage>
</organism>
<reference evidence="3" key="1">
    <citation type="submission" date="2013-10" db="EMBL/GenBank/DDBJ databases">
        <title>Genomic analysis of the causative agents of coccidiosis in chickens.</title>
        <authorList>
            <person name="Reid A.J."/>
            <person name="Blake D."/>
            <person name="Billington K."/>
            <person name="Browne H."/>
            <person name="Dunn M."/>
            <person name="Hung S."/>
            <person name="Kawahara F."/>
            <person name="Miranda-Saavedra D."/>
            <person name="Mourier T."/>
            <person name="Nagra H."/>
            <person name="Otto T.D."/>
            <person name="Rawlings N."/>
            <person name="Sanchez A."/>
            <person name="Sanders M."/>
            <person name="Subramaniam C."/>
            <person name="Tay Y."/>
            <person name="Dear P."/>
            <person name="Doerig C."/>
            <person name="Gruber A."/>
            <person name="Parkinson J."/>
            <person name="Shirley M."/>
            <person name="Wan K.L."/>
            <person name="Berriman M."/>
            <person name="Tomley F."/>
            <person name="Pain A."/>
        </authorList>
    </citation>
    <scope>NUCLEOTIDE SEQUENCE [LARGE SCALE GENOMIC DNA]</scope>
    <source>
        <strain evidence="3">Houghton</strain>
    </source>
</reference>